<proteinExistence type="predicted"/>
<evidence type="ECO:0000256" key="1">
    <source>
        <dbReference type="SAM" id="MobiDB-lite"/>
    </source>
</evidence>
<organism evidence="2 3">
    <name type="scientific">Racocetra fulgida</name>
    <dbReference type="NCBI Taxonomy" id="60492"/>
    <lineage>
        <taxon>Eukaryota</taxon>
        <taxon>Fungi</taxon>
        <taxon>Fungi incertae sedis</taxon>
        <taxon>Mucoromycota</taxon>
        <taxon>Glomeromycotina</taxon>
        <taxon>Glomeromycetes</taxon>
        <taxon>Diversisporales</taxon>
        <taxon>Gigasporaceae</taxon>
        <taxon>Racocetra</taxon>
    </lineage>
</organism>
<dbReference type="Proteomes" id="UP000789396">
    <property type="component" value="Unassembled WGS sequence"/>
</dbReference>
<keyword evidence="3" id="KW-1185">Reference proteome</keyword>
<gene>
    <name evidence="2" type="ORF">RFULGI_LOCUS13794</name>
</gene>
<feature type="non-terminal residue" evidence="2">
    <location>
        <position position="64"/>
    </location>
</feature>
<reference evidence="2" key="1">
    <citation type="submission" date="2021-06" db="EMBL/GenBank/DDBJ databases">
        <authorList>
            <person name="Kallberg Y."/>
            <person name="Tangrot J."/>
            <person name="Rosling A."/>
        </authorList>
    </citation>
    <scope>NUCLEOTIDE SEQUENCE</scope>
    <source>
        <strain evidence="2">IN212</strain>
    </source>
</reference>
<dbReference type="AlphaFoldDB" id="A0A9N9NSM2"/>
<feature type="non-terminal residue" evidence="2">
    <location>
        <position position="1"/>
    </location>
</feature>
<feature type="region of interest" description="Disordered" evidence="1">
    <location>
        <begin position="36"/>
        <end position="64"/>
    </location>
</feature>
<name>A0A9N9NSM2_9GLOM</name>
<dbReference type="EMBL" id="CAJVPZ010037572">
    <property type="protein sequence ID" value="CAG8753814.1"/>
    <property type="molecule type" value="Genomic_DNA"/>
</dbReference>
<protein>
    <submittedName>
        <fullName evidence="2">17669_t:CDS:1</fullName>
    </submittedName>
</protein>
<sequence length="64" mass="7302">EKYESGNVTAKKENSEMRCFSLGREECNRLNLRNDNQPGCNGSNNDYMQGTTINRSLDKLESKL</sequence>
<feature type="compositionally biased region" description="Polar residues" evidence="1">
    <location>
        <begin position="36"/>
        <end position="55"/>
    </location>
</feature>
<evidence type="ECO:0000313" key="2">
    <source>
        <dbReference type="EMBL" id="CAG8753814.1"/>
    </source>
</evidence>
<comment type="caution">
    <text evidence="2">The sequence shown here is derived from an EMBL/GenBank/DDBJ whole genome shotgun (WGS) entry which is preliminary data.</text>
</comment>
<accession>A0A9N9NSM2</accession>
<evidence type="ECO:0000313" key="3">
    <source>
        <dbReference type="Proteomes" id="UP000789396"/>
    </source>
</evidence>